<protein>
    <submittedName>
        <fullName evidence="2">DUF4296 domain-containing protein</fullName>
    </submittedName>
</protein>
<dbReference type="Proteomes" id="UP000310406">
    <property type="component" value="Unassembled WGS sequence"/>
</dbReference>
<evidence type="ECO:0000313" key="3">
    <source>
        <dbReference type="Proteomes" id="UP000310406"/>
    </source>
</evidence>
<feature type="domain" description="DUF4296" evidence="1">
    <location>
        <begin position="24"/>
        <end position="106"/>
    </location>
</feature>
<dbReference type="EMBL" id="SNTZ01000001">
    <property type="protein sequence ID" value="THV61594.1"/>
    <property type="molecule type" value="Genomic_DNA"/>
</dbReference>
<dbReference type="Pfam" id="PF14129">
    <property type="entry name" value="DUF4296"/>
    <property type="match status" value="1"/>
</dbReference>
<reference evidence="2 3" key="1">
    <citation type="submission" date="2019-03" db="EMBL/GenBank/DDBJ databases">
        <title>Muricauda SCR12 sp.nov, a marine bacterium isolated from Pacific Ocean:the Okinawa trough.</title>
        <authorList>
            <person name="Liu L."/>
        </authorList>
    </citation>
    <scope>NUCLEOTIDE SEQUENCE [LARGE SCALE GENOMIC DNA]</scope>
    <source>
        <strain evidence="2 3">SCR12</strain>
    </source>
</reference>
<evidence type="ECO:0000259" key="1">
    <source>
        <dbReference type="Pfam" id="PF14129"/>
    </source>
</evidence>
<gene>
    <name evidence="2" type="ORF">EZV76_04490</name>
</gene>
<comment type="caution">
    <text evidence="2">The sequence shown here is derived from an EMBL/GenBank/DDBJ whole genome shotgun (WGS) entry which is preliminary data.</text>
</comment>
<dbReference type="OrthoDB" id="1525222at2"/>
<sequence>MKKAVFFFFGMLLLSCGEKVVEKPENLIPKEKMVDILHDLSLLNATKAAFGSKFKESGIDVMDFLYEKYQIDSVQFVESDLYYASIPLEYQSIYEKVEERIDNRKNIMENISKQKNDSIKEVQLRLRDSIKAKREENKPTEP</sequence>
<dbReference type="AlphaFoldDB" id="A0A4S8S1P1"/>
<accession>A0A4S8S1P1</accession>
<proteinExistence type="predicted"/>
<dbReference type="PROSITE" id="PS51257">
    <property type="entry name" value="PROKAR_LIPOPROTEIN"/>
    <property type="match status" value="1"/>
</dbReference>
<dbReference type="InterPro" id="IPR025381">
    <property type="entry name" value="DUF4296"/>
</dbReference>
<keyword evidence="3" id="KW-1185">Reference proteome</keyword>
<dbReference type="RefSeq" id="WP_136565369.1">
    <property type="nucleotide sequence ID" value="NZ_SNTZ01000001.1"/>
</dbReference>
<name>A0A4S8S1P1_9FLAO</name>
<evidence type="ECO:0000313" key="2">
    <source>
        <dbReference type="EMBL" id="THV61594.1"/>
    </source>
</evidence>
<organism evidence="2 3">
    <name type="scientific">Flagellimonas alvinocaridis</name>
    <dbReference type="NCBI Taxonomy" id="2530200"/>
    <lineage>
        <taxon>Bacteria</taxon>
        <taxon>Pseudomonadati</taxon>
        <taxon>Bacteroidota</taxon>
        <taxon>Flavobacteriia</taxon>
        <taxon>Flavobacteriales</taxon>
        <taxon>Flavobacteriaceae</taxon>
        <taxon>Flagellimonas</taxon>
    </lineage>
</organism>